<dbReference type="InterPro" id="IPR007358">
    <property type="entry name" value="Nucleoid_associated_NdpA"/>
</dbReference>
<sequence length="335" mass="37528">MSINVKSFQIHQLSKSDDGELTISFGNHELPIASTCDDLVNDLHFTFRGKPKAFGVFKSDSEFKSVYDSYVDGSTSWYDMTKTYGEGIVRELSKYPFADTGVLVITQYQCLATDYLMICVVPSKHGLSVLPGAHQINQTDYLDIPQMTIAAQFNLSSYFARNSDDYYHLSFIKGRAGRRVSDFFLDFLCADVAFDAKQQNTVLLQAVSDFISDSKLEKSESLQLKKQVSDYCKDKKNNGDNIVVSDLSAELPVYESGQSFNQYITSNGYDLESEFPTEDSVIKKLTKYVGAGGGLNISFDAMIFGERVFYDPETDTLTIKGTPPNLRDQLTRDSK</sequence>
<dbReference type="PANTHER" id="PTHR38772">
    <property type="match status" value="1"/>
</dbReference>
<evidence type="ECO:0000256" key="2">
    <source>
        <dbReference type="ARBA" id="ARBA00009035"/>
    </source>
</evidence>
<evidence type="ECO:0000313" key="5">
    <source>
        <dbReference type="Proteomes" id="UP001304071"/>
    </source>
</evidence>
<reference evidence="4 5" key="1">
    <citation type="submission" date="2023-11" db="EMBL/GenBank/DDBJ databases">
        <title>Plant-associative lifestyle of Vibrio porteresiae and its evolutionary dynamics.</title>
        <authorList>
            <person name="Rameshkumar N."/>
            <person name="Kirti K."/>
        </authorList>
    </citation>
    <scope>NUCLEOTIDE SEQUENCE [LARGE SCALE GENOMIC DNA]</scope>
    <source>
        <strain evidence="4 5">MSSRF30</strain>
    </source>
</reference>
<organism evidence="4 5">
    <name type="scientific">Vibrio porteresiae DSM 19223</name>
    <dbReference type="NCBI Taxonomy" id="1123496"/>
    <lineage>
        <taxon>Bacteria</taxon>
        <taxon>Pseudomonadati</taxon>
        <taxon>Pseudomonadota</taxon>
        <taxon>Gammaproteobacteria</taxon>
        <taxon>Vibrionales</taxon>
        <taxon>Vibrionaceae</taxon>
        <taxon>Vibrio</taxon>
    </lineage>
</organism>
<dbReference type="PANTHER" id="PTHR38772:SF1">
    <property type="entry name" value="NUCLEOID-ASSOCIATED PROTEIN YEJK"/>
    <property type="match status" value="1"/>
</dbReference>
<name>A0ABZ0Q961_9VIBR</name>
<evidence type="ECO:0000256" key="1">
    <source>
        <dbReference type="ARBA" id="ARBA00004453"/>
    </source>
</evidence>
<dbReference type="NCBIfam" id="NF001557">
    <property type="entry name" value="PRK00378.1"/>
    <property type="match status" value="1"/>
</dbReference>
<evidence type="ECO:0000313" key="4">
    <source>
        <dbReference type="EMBL" id="WPC72959.1"/>
    </source>
</evidence>
<protein>
    <submittedName>
        <fullName evidence="4">Nucleoid-associated protein YejK</fullName>
    </submittedName>
</protein>
<gene>
    <name evidence="4" type="primary">yejK</name>
    <name evidence="4" type="ORF">R8Z52_12575</name>
</gene>
<dbReference type="Proteomes" id="UP001304071">
    <property type="component" value="Chromosome 1"/>
</dbReference>
<comment type="similarity">
    <text evidence="2">Belongs to the YejK family.</text>
</comment>
<dbReference type="RefSeq" id="WP_261892769.1">
    <property type="nucleotide sequence ID" value="NZ_AP024895.1"/>
</dbReference>
<dbReference type="EMBL" id="CP138203">
    <property type="protein sequence ID" value="WPC72959.1"/>
    <property type="molecule type" value="Genomic_DNA"/>
</dbReference>
<keyword evidence="3" id="KW-0963">Cytoplasm</keyword>
<keyword evidence="5" id="KW-1185">Reference proteome</keyword>
<dbReference type="Pfam" id="PF04245">
    <property type="entry name" value="NA37"/>
    <property type="match status" value="1"/>
</dbReference>
<comment type="subcellular location">
    <subcellularLocation>
        <location evidence="1">Cytoplasm</location>
        <location evidence="1">Nucleoid</location>
    </subcellularLocation>
</comment>
<evidence type="ECO:0000256" key="3">
    <source>
        <dbReference type="ARBA" id="ARBA00022490"/>
    </source>
</evidence>
<proteinExistence type="inferred from homology"/>
<accession>A0ABZ0Q961</accession>